<feature type="compositionally biased region" description="Polar residues" evidence="1">
    <location>
        <begin position="758"/>
        <end position="789"/>
    </location>
</feature>
<dbReference type="GeneID" id="108671094"/>
<dbReference type="PANTHER" id="PTHR33538">
    <property type="entry name" value="PROTEIN GAMETE EXPRESSED 1"/>
    <property type="match status" value="1"/>
</dbReference>
<accession>A0A8B7NK81</accession>
<dbReference type="OrthoDB" id="5978806at2759"/>
<gene>
    <name evidence="3" type="primary">LOC108671094</name>
</gene>
<dbReference type="AlphaFoldDB" id="A0A8B7NK81"/>
<feature type="region of interest" description="Disordered" evidence="1">
    <location>
        <begin position="709"/>
        <end position="789"/>
    </location>
</feature>
<feature type="region of interest" description="Disordered" evidence="1">
    <location>
        <begin position="1"/>
        <end position="103"/>
    </location>
</feature>
<evidence type="ECO:0000256" key="1">
    <source>
        <dbReference type="SAM" id="MobiDB-lite"/>
    </source>
</evidence>
<evidence type="ECO:0000313" key="2">
    <source>
        <dbReference type="Proteomes" id="UP000694843"/>
    </source>
</evidence>
<evidence type="ECO:0000313" key="3">
    <source>
        <dbReference type="RefSeq" id="XP_018014063.2"/>
    </source>
</evidence>
<dbReference type="Proteomes" id="UP000694843">
    <property type="component" value="Unplaced"/>
</dbReference>
<dbReference type="KEGG" id="hazt:108671094"/>
<feature type="region of interest" description="Disordered" evidence="1">
    <location>
        <begin position="872"/>
        <end position="910"/>
    </location>
</feature>
<feature type="compositionally biased region" description="Polar residues" evidence="1">
    <location>
        <begin position="181"/>
        <end position="192"/>
    </location>
</feature>
<feature type="compositionally biased region" description="Basic and acidic residues" evidence="1">
    <location>
        <begin position="1"/>
        <end position="10"/>
    </location>
</feature>
<dbReference type="RefSeq" id="XP_018014063.2">
    <property type="nucleotide sequence ID" value="XM_018158574.2"/>
</dbReference>
<feature type="compositionally biased region" description="Polar residues" evidence="1">
    <location>
        <begin position="17"/>
        <end position="40"/>
    </location>
</feature>
<feature type="region of interest" description="Disordered" evidence="1">
    <location>
        <begin position="166"/>
        <end position="291"/>
    </location>
</feature>
<feature type="compositionally biased region" description="Basic and acidic residues" evidence="1">
    <location>
        <begin position="884"/>
        <end position="895"/>
    </location>
</feature>
<name>A0A8B7NK81_HYAAZ</name>
<keyword evidence="2" id="KW-1185">Reference proteome</keyword>
<sequence length="951" mass="104134">MKQIEAEGRLPKPRINTDYSEPNHATNAEENSLPNQPKNNHVQEETTNEDVSNTDEPTASSLSSDGIYLHHHDCGGDRECYGSPKAPSMERQPASDDHSSNKNEFSSKIITSEEYLVVNKQPTEDISDFNAESEYDFNEKNNLSLNNSTKISEFIGTVDVVHQETSSSNFNGTKTILGKPSSKSLENTTHNYMSIDDDTGKDIEQPSLKDSLEGKSSTNLKNLQPIEMEEFFPKAENSSVGPHEPNLEAEESELNSEFSGNDLLLPNKLKSEPENHSSQLQEDTLSLPNEDLPSNVMHPDSFPDIQVNPIVSFELLPTDEKFLEEASSLLAAPLSSLDMCQHRLVLSLKQQCQTLLEDDLGKFAVNLLNCQASAESRRLYPCYSHMTLQECTRDMDGVTWNAYLLMSNRALAVCSAARQRLFAAQAQLTVDKLLYTAQLHSSSMALLKEQQTELQQTTADTLSALWSGQQALQQEQQQLSTSLSNTSAMLGRQRAWLSSQHHSAVSLAASLMRRIASAQAQVSAQSAAQQTAHVAVLHSLHALQQRAASLHKASEQRARRLVLSQQQSMQHQQRLHAAVLQLTASVQHVQHIIDDNHARLHASLSWITALLAVIGDHVDEAVTVMLHTVMLLLLHYAATLCQVGSVRRFVASVAVVGSGAWAVMAGQGSGHSYAILGAVIFTIFFGPLVLRQTAPKWLRFSAPKSLHHKNNTNNNVHIADGEYSSGDESVPTSAPHHARRATKYVSRTPATAHRTGGHSMNLSAKLQLPDSLTGTDNEPSVGRNSALSPNMNGGNLNIFSEKNLGITQNKYPVNLENGHATYDQQRGGGNGCIGASQPHGKITSSECNFIDRRAGELPSKLEQLQRLLAPAEDSPTVVASKASNDVRERLRERNSRSRTPTLNRSSRGAPCSALCKSGLPCRNVCLPHTLHCRAHTPSSRAHSPASATLPY</sequence>
<organism evidence="2 3">
    <name type="scientific">Hyalella azteca</name>
    <name type="common">Amphipod</name>
    <dbReference type="NCBI Taxonomy" id="294128"/>
    <lineage>
        <taxon>Eukaryota</taxon>
        <taxon>Metazoa</taxon>
        <taxon>Ecdysozoa</taxon>
        <taxon>Arthropoda</taxon>
        <taxon>Crustacea</taxon>
        <taxon>Multicrustacea</taxon>
        <taxon>Malacostraca</taxon>
        <taxon>Eumalacostraca</taxon>
        <taxon>Peracarida</taxon>
        <taxon>Amphipoda</taxon>
        <taxon>Senticaudata</taxon>
        <taxon>Talitrida</taxon>
        <taxon>Talitroidea</taxon>
        <taxon>Hyalellidae</taxon>
        <taxon>Hyalella</taxon>
    </lineage>
</organism>
<feature type="compositionally biased region" description="Polar residues" evidence="1">
    <location>
        <begin position="276"/>
        <end position="287"/>
    </location>
</feature>
<dbReference type="InterPro" id="IPR040346">
    <property type="entry name" value="GEX1/Brambleberry"/>
</dbReference>
<reference evidence="3" key="1">
    <citation type="submission" date="2025-08" db="UniProtKB">
        <authorList>
            <consortium name="RefSeq"/>
        </authorList>
    </citation>
    <scope>IDENTIFICATION</scope>
    <source>
        <tissue evidence="3">Whole organism</tissue>
    </source>
</reference>
<protein>
    <submittedName>
        <fullName evidence="3">Protein brambleberry</fullName>
    </submittedName>
</protein>
<feature type="compositionally biased region" description="Basic and acidic residues" evidence="1">
    <location>
        <begin position="68"/>
        <end position="80"/>
    </location>
</feature>
<feature type="compositionally biased region" description="Polar residues" evidence="1">
    <location>
        <begin position="49"/>
        <end position="64"/>
    </location>
</feature>
<proteinExistence type="predicted"/>
<dbReference type="PANTHER" id="PTHR33538:SF1">
    <property type="entry name" value="PROTEIN BRAMBLEBERRY"/>
    <property type="match status" value="1"/>
</dbReference>